<dbReference type="Gene3D" id="1.25.40.10">
    <property type="entry name" value="Tetratricopeptide repeat domain"/>
    <property type="match status" value="1"/>
</dbReference>
<gene>
    <name evidence="1" type="ORF">Glove_326g45</name>
</gene>
<accession>A0A397HM09</accession>
<protein>
    <submittedName>
        <fullName evidence="1">Uncharacterized protein</fullName>
    </submittedName>
</protein>
<evidence type="ECO:0000313" key="1">
    <source>
        <dbReference type="EMBL" id="RHZ64185.1"/>
    </source>
</evidence>
<evidence type="ECO:0000313" key="2">
    <source>
        <dbReference type="Proteomes" id="UP000266861"/>
    </source>
</evidence>
<reference evidence="1 2" key="1">
    <citation type="submission" date="2018-08" db="EMBL/GenBank/DDBJ databases">
        <title>Genome and evolution of the arbuscular mycorrhizal fungus Diversispora epigaea (formerly Glomus versiforme) and its bacterial endosymbionts.</title>
        <authorList>
            <person name="Sun X."/>
            <person name="Fei Z."/>
            <person name="Harrison M."/>
        </authorList>
    </citation>
    <scope>NUCLEOTIDE SEQUENCE [LARGE SCALE GENOMIC DNA]</scope>
    <source>
        <strain evidence="1 2">IT104</strain>
    </source>
</reference>
<dbReference type="AlphaFoldDB" id="A0A397HM09"/>
<keyword evidence="2" id="KW-1185">Reference proteome</keyword>
<dbReference type="STRING" id="1348612.A0A397HM09"/>
<proteinExistence type="predicted"/>
<organism evidence="1 2">
    <name type="scientific">Diversispora epigaea</name>
    <dbReference type="NCBI Taxonomy" id="1348612"/>
    <lineage>
        <taxon>Eukaryota</taxon>
        <taxon>Fungi</taxon>
        <taxon>Fungi incertae sedis</taxon>
        <taxon>Mucoromycota</taxon>
        <taxon>Glomeromycotina</taxon>
        <taxon>Glomeromycetes</taxon>
        <taxon>Diversisporales</taxon>
        <taxon>Diversisporaceae</taxon>
        <taxon>Diversispora</taxon>
    </lineage>
</organism>
<dbReference type="EMBL" id="PQFF01000298">
    <property type="protein sequence ID" value="RHZ64185.1"/>
    <property type="molecule type" value="Genomic_DNA"/>
</dbReference>
<comment type="caution">
    <text evidence="1">The sequence shown here is derived from an EMBL/GenBank/DDBJ whole genome shotgun (WGS) entry which is preliminary data.</text>
</comment>
<dbReference type="InterPro" id="IPR011990">
    <property type="entry name" value="TPR-like_helical_dom_sf"/>
</dbReference>
<name>A0A397HM09_9GLOM</name>
<sequence length="212" mass="24558">MIVDQLDHQLVDYLKSIDRKSIIINDEPNSIDDGKIKQLINEVYALFKDWEKLSNDLLNKIIEILCQGKGITTKDLLTIFEENVSNTADYFVMGFMNELTIGKTKDLKLLFEYYSKGAELALNNVWCYDIGFGVSVDPEKVFKYFELSAEKGYATAGENGCETARKRADEVLKKQLMEEGVFGRNYFMIHYISKSVYFLYCILYITSEFPYR</sequence>
<dbReference type="SUPFAM" id="SSF81901">
    <property type="entry name" value="HCP-like"/>
    <property type="match status" value="1"/>
</dbReference>
<dbReference type="Proteomes" id="UP000266861">
    <property type="component" value="Unassembled WGS sequence"/>
</dbReference>
<dbReference type="OrthoDB" id="2386054at2759"/>